<evidence type="ECO:0000259" key="14">
    <source>
        <dbReference type="PROSITE" id="PS50172"/>
    </source>
</evidence>
<dbReference type="NCBIfam" id="NF005932">
    <property type="entry name" value="PRK07956.1"/>
    <property type="match status" value="1"/>
</dbReference>
<dbReference type="Gene3D" id="1.10.287.610">
    <property type="entry name" value="Helix hairpin bin"/>
    <property type="match status" value="1"/>
</dbReference>
<evidence type="ECO:0000256" key="4">
    <source>
        <dbReference type="ARBA" id="ARBA00022723"/>
    </source>
</evidence>
<dbReference type="SMART" id="SM00278">
    <property type="entry name" value="HhH1"/>
    <property type="match status" value="3"/>
</dbReference>
<evidence type="ECO:0000313" key="15">
    <source>
        <dbReference type="EMBL" id="KWV46581.1"/>
    </source>
</evidence>
<dbReference type="InterPro" id="IPR033136">
    <property type="entry name" value="DNA_ligase_CS"/>
</dbReference>
<dbReference type="GO" id="GO:0006281">
    <property type="term" value="P:DNA repair"/>
    <property type="evidence" value="ECO:0007669"/>
    <property type="project" value="UniProtKB-KW"/>
</dbReference>
<feature type="binding site" evidence="12">
    <location>
        <position position="326"/>
    </location>
    <ligand>
        <name>NAD(+)</name>
        <dbReference type="ChEBI" id="CHEBI:57540"/>
    </ligand>
</feature>
<dbReference type="SUPFAM" id="SSF56091">
    <property type="entry name" value="DNA ligase/mRNA capping enzyme, catalytic domain"/>
    <property type="match status" value="1"/>
</dbReference>
<dbReference type="RefSeq" id="WP_062372595.1">
    <property type="nucleotide sequence ID" value="NZ_LNCD01000106.1"/>
</dbReference>
<dbReference type="SUPFAM" id="SSF50249">
    <property type="entry name" value="Nucleic acid-binding proteins"/>
    <property type="match status" value="1"/>
</dbReference>
<feature type="binding site" evidence="12">
    <location>
        <position position="302"/>
    </location>
    <ligand>
        <name>NAD(+)</name>
        <dbReference type="ChEBI" id="CHEBI:57540"/>
    </ligand>
</feature>
<dbReference type="GO" id="GO:0046872">
    <property type="term" value="F:metal ion binding"/>
    <property type="evidence" value="ECO:0007669"/>
    <property type="project" value="UniProtKB-KW"/>
</dbReference>
<keyword evidence="5 12" id="KW-0227">DNA damage</keyword>
<comment type="catalytic activity">
    <reaction evidence="11 12">
        <text>NAD(+) + (deoxyribonucleotide)n-3'-hydroxyl + 5'-phospho-(deoxyribonucleotide)m = (deoxyribonucleotide)n+m + AMP + beta-nicotinamide D-nucleotide.</text>
        <dbReference type="EC" id="6.5.1.2"/>
    </reaction>
</comment>
<dbReference type="Pfam" id="PF00533">
    <property type="entry name" value="BRCT"/>
    <property type="match status" value="1"/>
</dbReference>
<feature type="binding site" evidence="12">
    <location>
        <begin position="44"/>
        <end position="48"/>
    </location>
    <ligand>
        <name>NAD(+)</name>
        <dbReference type="ChEBI" id="CHEBI:57540"/>
    </ligand>
</feature>
<dbReference type="GO" id="GO:0006260">
    <property type="term" value="P:DNA replication"/>
    <property type="evidence" value="ECO:0007669"/>
    <property type="project" value="UniProtKB-KW"/>
</dbReference>
<dbReference type="InterPro" id="IPR004150">
    <property type="entry name" value="NAD_DNA_ligase_OB"/>
</dbReference>
<dbReference type="InterPro" id="IPR041663">
    <property type="entry name" value="DisA/LigA_HHH"/>
</dbReference>
<dbReference type="InterPro" id="IPR003583">
    <property type="entry name" value="Hlx-hairpin-Hlx_DNA-bd_motif"/>
</dbReference>
<dbReference type="Gene3D" id="3.40.50.10190">
    <property type="entry name" value="BRCT domain"/>
    <property type="match status" value="1"/>
</dbReference>
<protein>
    <recommendedName>
        <fullName evidence="12">DNA ligase</fullName>
        <ecNumber evidence="12">6.5.1.2</ecNumber>
    </recommendedName>
    <alternativeName>
        <fullName evidence="12">Polydeoxyribonucleotide synthase [NAD(+)]</fullName>
    </alternativeName>
</protein>
<keyword evidence="2 12" id="KW-0436">Ligase</keyword>
<dbReference type="CDD" id="cd17748">
    <property type="entry name" value="BRCT_DNA_ligase_like"/>
    <property type="match status" value="1"/>
</dbReference>
<keyword evidence="8 12" id="KW-0520">NAD</keyword>
<evidence type="ECO:0000256" key="11">
    <source>
        <dbReference type="ARBA" id="ARBA00034005"/>
    </source>
</evidence>
<accession>A0A125Q624</accession>
<feature type="domain" description="BRCT" evidence="14">
    <location>
        <begin position="643"/>
        <end position="716"/>
    </location>
</feature>
<keyword evidence="3 12" id="KW-0235">DNA replication</keyword>
<dbReference type="Gene3D" id="3.30.470.30">
    <property type="entry name" value="DNA ligase/mRNA capping enzyme"/>
    <property type="match status" value="1"/>
</dbReference>
<keyword evidence="7 12" id="KW-0460">Magnesium</keyword>
<dbReference type="GO" id="GO:0003677">
    <property type="term" value="F:DNA binding"/>
    <property type="evidence" value="ECO:0007669"/>
    <property type="project" value="InterPro"/>
</dbReference>
<evidence type="ECO:0000256" key="1">
    <source>
        <dbReference type="ARBA" id="ARBA00004067"/>
    </source>
</evidence>
<dbReference type="SMART" id="SM00532">
    <property type="entry name" value="LIGANc"/>
    <property type="match status" value="1"/>
</dbReference>
<keyword evidence="15" id="KW-0560">Oxidoreductase</keyword>
<dbReference type="GO" id="GO:0005829">
    <property type="term" value="C:cytosol"/>
    <property type="evidence" value="ECO:0007669"/>
    <property type="project" value="TreeGrafter"/>
</dbReference>
<dbReference type="PANTHER" id="PTHR23389">
    <property type="entry name" value="CHROMOSOME TRANSMISSION FIDELITY FACTOR 18"/>
    <property type="match status" value="1"/>
</dbReference>
<dbReference type="HAMAP" id="MF_01588">
    <property type="entry name" value="DNA_ligase_A"/>
    <property type="match status" value="1"/>
</dbReference>
<keyword evidence="6 12" id="KW-0862">Zinc</keyword>
<dbReference type="Pfam" id="PF03120">
    <property type="entry name" value="OB_DNA_ligase"/>
    <property type="match status" value="1"/>
</dbReference>
<dbReference type="Pfam" id="PF12826">
    <property type="entry name" value="HHH_2"/>
    <property type="match status" value="1"/>
</dbReference>
<feature type="binding site" evidence="12">
    <location>
        <begin position="93"/>
        <end position="94"/>
    </location>
    <ligand>
        <name>NAD(+)</name>
        <dbReference type="ChEBI" id="CHEBI:57540"/>
    </ligand>
</feature>
<dbReference type="AlphaFoldDB" id="A0A125Q624"/>
<evidence type="ECO:0000313" key="16">
    <source>
        <dbReference type="Proteomes" id="UP000068164"/>
    </source>
</evidence>
<feature type="binding site" evidence="12">
    <location>
        <position position="127"/>
    </location>
    <ligand>
        <name>NAD(+)</name>
        <dbReference type="ChEBI" id="CHEBI:57540"/>
    </ligand>
</feature>
<feature type="binding site" evidence="12">
    <location>
        <position position="432"/>
    </location>
    <ligand>
        <name>Zn(2+)</name>
        <dbReference type="ChEBI" id="CHEBI:29105"/>
    </ligand>
</feature>
<dbReference type="InterPro" id="IPR010994">
    <property type="entry name" value="RuvA_2-like"/>
</dbReference>
<dbReference type="EC" id="6.5.1.2" evidence="12"/>
<dbReference type="CDD" id="cd00114">
    <property type="entry name" value="LIGANc"/>
    <property type="match status" value="1"/>
</dbReference>
<feature type="active site" description="N6-AMP-lysine intermediate" evidence="12">
    <location>
        <position position="129"/>
    </location>
</feature>
<evidence type="ECO:0000256" key="3">
    <source>
        <dbReference type="ARBA" id="ARBA00022705"/>
    </source>
</evidence>
<dbReference type="PROSITE" id="PS50172">
    <property type="entry name" value="BRCT"/>
    <property type="match status" value="1"/>
</dbReference>
<dbReference type="EMBL" id="LNCD01000106">
    <property type="protein sequence ID" value="KWV46581.1"/>
    <property type="molecule type" value="Genomic_DNA"/>
</dbReference>
<comment type="caution">
    <text evidence="12">Lacks conserved residue(s) required for the propagation of feature annotation.</text>
</comment>
<comment type="cofactor">
    <cofactor evidence="12">
        <name>Mg(2+)</name>
        <dbReference type="ChEBI" id="CHEBI:18420"/>
    </cofactor>
    <cofactor evidence="12">
        <name>Mn(2+)</name>
        <dbReference type="ChEBI" id="CHEBI:29035"/>
    </cofactor>
</comment>
<feature type="binding site" evidence="12">
    <location>
        <position position="186"/>
    </location>
    <ligand>
        <name>NAD(+)</name>
        <dbReference type="ChEBI" id="CHEBI:57540"/>
    </ligand>
</feature>
<dbReference type="SUPFAM" id="SSF52113">
    <property type="entry name" value="BRCT domain"/>
    <property type="match status" value="1"/>
</dbReference>
<comment type="function">
    <text evidence="1 12">DNA ligase that catalyzes the formation of phosphodiester linkages between 5'-phosphoryl and 3'-hydroxyl groups in double-stranded DNA using NAD as a coenzyme and as the energy source for the reaction. It is essential for DNA replication and repair of damaged DNA.</text>
</comment>
<dbReference type="InterPro" id="IPR004149">
    <property type="entry name" value="Znf_DNAligase_C4"/>
</dbReference>
<dbReference type="InterPro" id="IPR013840">
    <property type="entry name" value="DNAligase_N"/>
</dbReference>
<comment type="caution">
    <text evidence="15">The sequence shown here is derived from an EMBL/GenBank/DDBJ whole genome shotgun (WGS) entry which is preliminary data.</text>
</comment>
<dbReference type="OrthoDB" id="9759736at2"/>
<dbReference type="GO" id="GO:0051213">
    <property type="term" value="F:dioxygenase activity"/>
    <property type="evidence" value="ECO:0007669"/>
    <property type="project" value="UniProtKB-KW"/>
</dbReference>
<dbReference type="PIRSF" id="PIRSF001604">
    <property type="entry name" value="LigA"/>
    <property type="match status" value="1"/>
</dbReference>
<keyword evidence="15" id="KW-0223">Dioxygenase</keyword>
<reference evidence="15 16" key="1">
    <citation type="submission" date="2015-11" db="EMBL/GenBank/DDBJ databases">
        <title>Draft Genome Sequence of the Strain BR 10423 (Rhizobium sp.) isolated from nodules of Mimosa pudica.</title>
        <authorList>
            <person name="Barauna A.C."/>
            <person name="Zilli J.E."/>
            <person name="Simoes-Araujo J.L."/>
            <person name="Reis V.M."/>
            <person name="James E.K."/>
            <person name="Reis F.B.Jr."/>
            <person name="Rouws L.F."/>
            <person name="Passos S.R."/>
            <person name="Gois S.R."/>
        </authorList>
    </citation>
    <scope>NUCLEOTIDE SEQUENCE [LARGE SCALE GENOMIC DNA]</scope>
    <source>
        <strain evidence="15 16">BR10423</strain>
    </source>
</reference>
<evidence type="ECO:0000256" key="12">
    <source>
        <dbReference type="HAMAP-Rule" id="MF_01588"/>
    </source>
</evidence>
<gene>
    <name evidence="12" type="primary">ligA</name>
    <name evidence="15" type="ORF">AS026_14315</name>
</gene>
<feature type="binding site" evidence="12">
    <location>
        <position position="435"/>
    </location>
    <ligand>
        <name>Zn(2+)</name>
        <dbReference type="ChEBI" id="CHEBI:29105"/>
    </ligand>
</feature>
<keyword evidence="16" id="KW-1185">Reference proteome</keyword>
<dbReference type="InterPro" id="IPR036420">
    <property type="entry name" value="BRCT_dom_sf"/>
</dbReference>
<dbReference type="Pfam" id="PF03119">
    <property type="entry name" value="DNA_ligase_ZBD"/>
    <property type="match status" value="1"/>
</dbReference>
<dbReference type="InterPro" id="IPR012340">
    <property type="entry name" value="NA-bd_OB-fold"/>
</dbReference>
<evidence type="ECO:0000256" key="2">
    <source>
        <dbReference type="ARBA" id="ARBA00022598"/>
    </source>
</evidence>
<evidence type="ECO:0000256" key="9">
    <source>
        <dbReference type="ARBA" id="ARBA00023204"/>
    </source>
</evidence>
<evidence type="ECO:0000256" key="6">
    <source>
        <dbReference type="ARBA" id="ARBA00022833"/>
    </source>
</evidence>
<dbReference type="Gene3D" id="1.10.150.20">
    <property type="entry name" value="5' to 3' exonuclease, C-terminal subdomain"/>
    <property type="match status" value="2"/>
</dbReference>
<evidence type="ECO:0000256" key="10">
    <source>
        <dbReference type="ARBA" id="ARBA00023211"/>
    </source>
</evidence>
<dbReference type="PROSITE" id="PS01056">
    <property type="entry name" value="DNA_LIGASE_N2"/>
    <property type="match status" value="1"/>
</dbReference>
<sequence>MSTEAIAVDALTIEDAAAELERLAKEIARNDELYHGEDRPAISDAEYDALKRRNDAIEARFPELIREDSPSRRVGIAPSVTFAPVVHARPMLSLDNTFSQEDVQDFVASVYRFLGRLPDQSIAFTAEPKIDGLSMSIRYENGRMVSAATRGDGTTGENVTANIRTIKEIPQTLPAGAPAVVEVRGEVYMAKSDFLALNKQMEAEGKQTYVNPRNTAAGSLRQLDAKVTASRKLKFFAYAWGEISDMPSDTQFGMVEVFKSWGFPVNPLMKRLNSVADILAHYEEIGLKRPDLDYDIDGVVYKVDSLDLQQRLGFRSRSPRWATAHKFPAEQAFTTVENIDIQVGRTGALTPVARLTPITVGGVVVTNATLHNADYIEGIGNSGERIRDVGHDIRIGDTVIVQRAGDVIPQVLDVVMEKRPADAARYEFPQKCPVCSSHAVREKNEKTGKLDSVTRCTGGFICRAQATEHLKHFVSRNAFDIEGLGSKQVDFFFESDDPALQIRTAPDIFTLEKRQAGSLTKLENIEGFGKVSVGKLYTAINERRSIALHRFIYALGIRHVGETTAKLLARSYGTYADFEAAMKAAAPLSGDPWNDLNAIEGIGEIVARAIVEFYKEPRNVEVISRLLAELNDGTPLPAEKVAAADSPVAGKTVVFTGSLEKFTRDEAKARAESLGAKVAGSVSKKTDIVVAGPGAGSKLDKARELGVQTMDEDEWLALISG</sequence>
<evidence type="ECO:0000256" key="7">
    <source>
        <dbReference type="ARBA" id="ARBA00022842"/>
    </source>
</evidence>
<evidence type="ECO:0000256" key="5">
    <source>
        <dbReference type="ARBA" id="ARBA00022763"/>
    </source>
</evidence>
<evidence type="ECO:0000256" key="13">
    <source>
        <dbReference type="SAM" id="Coils"/>
    </source>
</evidence>
<keyword evidence="9 12" id="KW-0234">DNA repair</keyword>
<dbReference type="Proteomes" id="UP000068164">
    <property type="component" value="Unassembled WGS sequence"/>
</dbReference>
<dbReference type="Gene3D" id="2.40.50.140">
    <property type="entry name" value="Nucleic acid-binding proteins"/>
    <property type="match status" value="1"/>
</dbReference>
<feature type="coiled-coil region" evidence="13">
    <location>
        <begin position="13"/>
        <end position="67"/>
    </location>
</feature>
<feature type="binding site" evidence="12">
    <location>
        <position position="150"/>
    </location>
    <ligand>
        <name>NAD(+)</name>
        <dbReference type="ChEBI" id="CHEBI:57540"/>
    </ligand>
</feature>
<dbReference type="SMART" id="SM00292">
    <property type="entry name" value="BRCT"/>
    <property type="match status" value="1"/>
</dbReference>
<dbReference type="InterPro" id="IPR001357">
    <property type="entry name" value="BRCT_dom"/>
</dbReference>
<dbReference type="Pfam" id="PF01653">
    <property type="entry name" value="DNA_ligase_aden"/>
    <property type="match status" value="1"/>
</dbReference>
<feature type="binding site" evidence="12">
    <location>
        <position position="462"/>
    </location>
    <ligand>
        <name>Zn(2+)</name>
        <dbReference type="ChEBI" id="CHEBI:29105"/>
    </ligand>
</feature>
<dbReference type="Gene3D" id="6.20.10.30">
    <property type="match status" value="1"/>
</dbReference>
<dbReference type="InterPro" id="IPR001679">
    <property type="entry name" value="DNA_ligase"/>
</dbReference>
<evidence type="ECO:0000256" key="8">
    <source>
        <dbReference type="ARBA" id="ARBA00023027"/>
    </source>
</evidence>
<dbReference type="SUPFAM" id="SSF47781">
    <property type="entry name" value="RuvA domain 2-like"/>
    <property type="match status" value="1"/>
</dbReference>
<dbReference type="NCBIfam" id="TIGR00575">
    <property type="entry name" value="dnlj"/>
    <property type="match status" value="1"/>
</dbReference>
<dbReference type="PANTHER" id="PTHR23389:SF9">
    <property type="entry name" value="DNA LIGASE"/>
    <property type="match status" value="1"/>
</dbReference>
<dbReference type="FunFam" id="3.30.470.30:FF:000001">
    <property type="entry name" value="DNA ligase"/>
    <property type="match status" value="1"/>
</dbReference>
<dbReference type="GO" id="GO:0003911">
    <property type="term" value="F:DNA ligase (NAD+) activity"/>
    <property type="evidence" value="ECO:0007669"/>
    <property type="project" value="UniProtKB-UniRule"/>
</dbReference>
<keyword evidence="13" id="KW-0175">Coiled coil</keyword>
<proteinExistence type="inferred from homology"/>
<dbReference type="InterPro" id="IPR013839">
    <property type="entry name" value="DNAligase_adenylation"/>
</dbReference>
<keyword evidence="10 12" id="KW-0464">Manganese</keyword>
<keyword evidence="4 12" id="KW-0479">Metal-binding</keyword>
<comment type="similarity">
    <text evidence="12">Belongs to the NAD-dependent DNA ligase family. LigA subfamily.</text>
</comment>
<name>A0A125Q624_9HYPH</name>
<organism evidence="15 16">
    <name type="scientific">Rhizobium altiplani</name>
    <dbReference type="NCBI Taxonomy" id="1864509"/>
    <lineage>
        <taxon>Bacteria</taxon>
        <taxon>Pseudomonadati</taxon>
        <taxon>Pseudomonadota</taxon>
        <taxon>Alphaproteobacteria</taxon>
        <taxon>Hyphomicrobiales</taxon>
        <taxon>Rhizobiaceae</taxon>
        <taxon>Rhizobium/Agrobacterium group</taxon>
        <taxon>Rhizobium</taxon>
    </lineage>
</organism>